<dbReference type="AlphaFoldDB" id="A0A839RMC6"/>
<name>A0A839RMC6_9ACTN</name>
<evidence type="ECO:0000313" key="2">
    <source>
        <dbReference type="Proteomes" id="UP000567922"/>
    </source>
</evidence>
<reference evidence="1 2" key="1">
    <citation type="submission" date="2020-08" db="EMBL/GenBank/DDBJ databases">
        <title>Sequencing the genomes of 1000 actinobacteria strains.</title>
        <authorList>
            <person name="Klenk H.-P."/>
        </authorList>
    </citation>
    <scope>NUCLEOTIDE SEQUENCE [LARGE SCALE GENOMIC DNA]</scope>
    <source>
        <strain evidence="1 2">DSM 45258</strain>
    </source>
</reference>
<comment type="caution">
    <text evidence="1">The sequence shown here is derived from an EMBL/GenBank/DDBJ whole genome shotgun (WGS) entry which is preliminary data.</text>
</comment>
<evidence type="ECO:0000313" key="1">
    <source>
        <dbReference type="EMBL" id="MBB3037304.1"/>
    </source>
</evidence>
<dbReference type="Proteomes" id="UP000567922">
    <property type="component" value="Unassembled WGS sequence"/>
</dbReference>
<protein>
    <submittedName>
        <fullName evidence="1">Uncharacterized protein</fullName>
    </submittedName>
</protein>
<proteinExistence type="predicted"/>
<keyword evidence="2" id="KW-1185">Reference proteome</keyword>
<dbReference type="EMBL" id="JACHWS010000001">
    <property type="protein sequence ID" value="MBB3037304.1"/>
    <property type="molecule type" value="Genomic_DNA"/>
</dbReference>
<sequence length="29" mass="3102">MRKAEGIYGPLSEGIETAAPGEIRGRVRS</sequence>
<gene>
    <name evidence="1" type="ORF">FHU29_001738</name>
</gene>
<organism evidence="1 2">
    <name type="scientific">Hoyosella altamirensis</name>
    <dbReference type="NCBI Taxonomy" id="616997"/>
    <lineage>
        <taxon>Bacteria</taxon>
        <taxon>Bacillati</taxon>
        <taxon>Actinomycetota</taxon>
        <taxon>Actinomycetes</taxon>
        <taxon>Mycobacteriales</taxon>
        <taxon>Hoyosellaceae</taxon>
        <taxon>Hoyosella</taxon>
    </lineage>
</organism>
<accession>A0A839RMC6</accession>